<dbReference type="EMBL" id="BMAO01034955">
    <property type="protein sequence ID" value="GFR00089.1"/>
    <property type="molecule type" value="Genomic_DNA"/>
</dbReference>
<dbReference type="AlphaFoldDB" id="A0A8X6GBZ0"/>
<proteinExistence type="predicted"/>
<name>A0A8X6GBZ0_TRICU</name>
<reference evidence="1" key="1">
    <citation type="submission" date="2020-07" db="EMBL/GenBank/DDBJ databases">
        <title>Multicomponent nature underlies the extraordinary mechanical properties of spider dragline silk.</title>
        <authorList>
            <person name="Kono N."/>
            <person name="Nakamura H."/>
            <person name="Mori M."/>
            <person name="Yoshida Y."/>
            <person name="Ohtoshi R."/>
            <person name="Malay A.D."/>
            <person name="Moran D.A.P."/>
            <person name="Tomita M."/>
            <person name="Numata K."/>
            <person name="Arakawa K."/>
        </authorList>
    </citation>
    <scope>NUCLEOTIDE SEQUENCE</scope>
</reference>
<keyword evidence="2" id="KW-1185">Reference proteome</keyword>
<comment type="caution">
    <text evidence="1">The sequence shown here is derived from an EMBL/GenBank/DDBJ whole genome shotgun (WGS) entry which is preliminary data.</text>
</comment>
<evidence type="ECO:0000313" key="2">
    <source>
        <dbReference type="Proteomes" id="UP000887116"/>
    </source>
</evidence>
<organism evidence="1 2">
    <name type="scientific">Trichonephila clavata</name>
    <name type="common">Joro spider</name>
    <name type="synonym">Nephila clavata</name>
    <dbReference type="NCBI Taxonomy" id="2740835"/>
    <lineage>
        <taxon>Eukaryota</taxon>
        <taxon>Metazoa</taxon>
        <taxon>Ecdysozoa</taxon>
        <taxon>Arthropoda</taxon>
        <taxon>Chelicerata</taxon>
        <taxon>Arachnida</taxon>
        <taxon>Araneae</taxon>
        <taxon>Araneomorphae</taxon>
        <taxon>Entelegynae</taxon>
        <taxon>Araneoidea</taxon>
        <taxon>Nephilidae</taxon>
        <taxon>Trichonephila</taxon>
    </lineage>
</organism>
<gene>
    <name evidence="1" type="ORF">TNCT_393121</name>
</gene>
<evidence type="ECO:0000313" key="1">
    <source>
        <dbReference type="EMBL" id="GFR00089.1"/>
    </source>
</evidence>
<sequence length="156" mass="17671">MPSFYEICFFELAVQIIKNCKIKEQPLPRLGMETLAPTEPLIMINTNNTIPVVRSATVYYICQALELDAILVPPDDTNPEMMQTPSRKARQATSHPVVYSYTLLKICEALDLTVQLRPEYERPAFVNPKKRQIPVVSSPTVFLFCQALQLDAQLAD</sequence>
<dbReference type="Proteomes" id="UP000887116">
    <property type="component" value="Unassembled WGS sequence"/>
</dbReference>
<protein>
    <submittedName>
        <fullName evidence="1">Uncharacterized protein</fullName>
    </submittedName>
</protein>
<accession>A0A8X6GBZ0</accession>